<dbReference type="GO" id="GO:0008976">
    <property type="term" value="F:polyphosphate kinase activity"/>
    <property type="evidence" value="ECO:0007669"/>
    <property type="project" value="UniProtKB-EC"/>
</dbReference>
<evidence type="ECO:0000259" key="8">
    <source>
        <dbReference type="Pfam" id="PF13089"/>
    </source>
</evidence>
<dbReference type="InterPro" id="IPR025200">
    <property type="entry name" value="PPK_C_dom2"/>
</dbReference>
<evidence type="ECO:0000256" key="6">
    <source>
        <dbReference type="ARBA" id="ARBA00022840"/>
    </source>
</evidence>
<dbReference type="PIRSF" id="PIRSF015589">
    <property type="entry name" value="PP_kinase"/>
    <property type="match status" value="1"/>
</dbReference>
<keyword evidence="2" id="KW-0597">Phosphoprotein</keyword>
<dbReference type="Gene3D" id="3.30.1840.10">
    <property type="entry name" value="Polyphosphate kinase middle domain"/>
    <property type="match status" value="1"/>
</dbReference>
<dbReference type="HAMAP" id="MF_00347">
    <property type="entry name" value="Polyphosphate_kinase"/>
    <property type="match status" value="1"/>
</dbReference>
<dbReference type="NCBIfam" id="NF003918">
    <property type="entry name" value="PRK05443.1-2"/>
    <property type="match status" value="1"/>
</dbReference>
<dbReference type="NCBIfam" id="NF003921">
    <property type="entry name" value="PRK05443.2-2"/>
    <property type="match status" value="1"/>
</dbReference>
<dbReference type="Pfam" id="PF13090">
    <property type="entry name" value="PP_kinase_C"/>
    <property type="match status" value="1"/>
</dbReference>
<dbReference type="InterPro" id="IPR036830">
    <property type="entry name" value="PP_kinase_middle_dom_sf"/>
</dbReference>
<evidence type="ECO:0000256" key="2">
    <source>
        <dbReference type="ARBA" id="ARBA00022553"/>
    </source>
</evidence>
<dbReference type="Pfam" id="PF13089">
    <property type="entry name" value="PP_kinase_N"/>
    <property type="match status" value="1"/>
</dbReference>
<name>A0A1W1BH69_9ZZZZ</name>
<dbReference type="EC" id="2.7.4.1" evidence="1"/>
<dbReference type="Gene3D" id="1.20.58.310">
    <property type="entry name" value="Polyphosphate kinase N-terminal domain"/>
    <property type="match status" value="1"/>
</dbReference>
<organism evidence="11">
    <name type="scientific">hydrothermal vent metagenome</name>
    <dbReference type="NCBI Taxonomy" id="652676"/>
    <lineage>
        <taxon>unclassified sequences</taxon>
        <taxon>metagenomes</taxon>
        <taxon>ecological metagenomes</taxon>
    </lineage>
</organism>
<dbReference type="InterPro" id="IPR003414">
    <property type="entry name" value="PP_kinase"/>
</dbReference>
<keyword evidence="4" id="KW-0547">Nucleotide-binding</keyword>
<dbReference type="InterPro" id="IPR036832">
    <property type="entry name" value="PPK_N_dom_sf"/>
</dbReference>
<dbReference type="PANTHER" id="PTHR30218">
    <property type="entry name" value="POLYPHOSPHATE KINASE"/>
    <property type="match status" value="1"/>
</dbReference>
<feature type="domain" description="Polyphosphate kinase middle" evidence="7">
    <location>
        <begin position="125"/>
        <end position="297"/>
    </location>
</feature>
<feature type="domain" description="Polyphosphate kinase N-terminal" evidence="8">
    <location>
        <begin position="11"/>
        <end position="115"/>
    </location>
</feature>
<dbReference type="EMBL" id="FPHN01000016">
    <property type="protein sequence ID" value="SFV52876.1"/>
    <property type="molecule type" value="Genomic_DNA"/>
</dbReference>
<dbReference type="NCBIfam" id="TIGR03705">
    <property type="entry name" value="poly_P_kin"/>
    <property type="match status" value="1"/>
</dbReference>
<evidence type="ECO:0000259" key="7">
    <source>
        <dbReference type="Pfam" id="PF02503"/>
    </source>
</evidence>
<dbReference type="Gene3D" id="3.30.870.10">
    <property type="entry name" value="Endonuclease Chain A"/>
    <property type="match status" value="2"/>
</dbReference>
<dbReference type="GO" id="GO:0009358">
    <property type="term" value="C:polyphosphate kinase complex"/>
    <property type="evidence" value="ECO:0007669"/>
    <property type="project" value="InterPro"/>
</dbReference>
<dbReference type="InterPro" id="IPR041108">
    <property type="entry name" value="PP_kinase_C_1"/>
</dbReference>
<evidence type="ECO:0000259" key="9">
    <source>
        <dbReference type="Pfam" id="PF13090"/>
    </source>
</evidence>
<evidence type="ECO:0000256" key="3">
    <source>
        <dbReference type="ARBA" id="ARBA00022679"/>
    </source>
</evidence>
<keyword evidence="5 11" id="KW-0418">Kinase</keyword>
<dbReference type="InterPro" id="IPR024953">
    <property type="entry name" value="PP_kinase_middle"/>
</dbReference>
<dbReference type="CDD" id="cd09165">
    <property type="entry name" value="PLDc_PaPPK1_C1_like"/>
    <property type="match status" value="1"/>
</dbReference>
<reference evidence="11" key="1">
    <citation type="submission" date="2016-10" db="EMBL/GenBank/DDBJ databases">
        <authorList>
            <person name="de Groot N.N."/>
        </authorList>
    </citation>
    <scope>NUCLEOTIDE SEQUENCE</scope>
</reference>
<keyword evidence="6" id="KW-0067">ATP-binding</keyword>
<feature type="domain" description="Polyphosphate kinase C-terminal" evidence="9">
    <location>
        <begin position="496"/>
        <end position="659"/>
    </location>
</feature>
<dbReference type="NCBIfam" id="NF003924">
    <property type="entry name" value="PRK05443.3-2"/>
    <property type="match status" value="1"/>
</dbReference>
<protein>
    <recommendedName>
        <fullName evidence="1">ATP-polyphosphate phosphotransferase</fullName>
        <ecNumber evidence="1">2.7.4.1</ecNumber>
    </recommendedName>
</protein>
<dbReference type="NCBIfam" id="NF003917">
    <property type="entry name" value="PRK05443.1-1"/>
    <property type="match status" value="1"/>
</dbReference>
<evidence type="ECO:0000256" key="1">
    <source>
        <dbReference type="ARBA" id="ARBA00012960"/>
    </source>
</evidence>
<keyword evidence="3 11" id="KW-0808">Transferase</keyword>
<evidence type="ECO:0000259" key="10">
    <source>
        <dbReference type="Pfam" id="PF17941"/>
    </source>
</evidence>
<dbReference type="GO" id="GO:0006799">
    <property type="term" value="P:polyphosphate biosynthetic process"/>
    <property type="evidence" value="ECO:0007669"/>
    <property type="project" value="InterPro"/>
</dbReference>
<dbReference type="Pfam" id="PF02503">
    <property type="entry name" value="PP_kinase"/>
    <property type="match status" value="1"/>
</dbReference>
<dbReference type="SUPFAM" id="SSF143724">
    <property type="entry name" value="PHP14-like"/>
    <property type="match status" value="1"/>
</dbReference>
<feature type="domain" description="Polyphosphate kinase C-terminal" evidence="10">
    <location>
        <begin position="324"/>
        <end position="488"/>
    </location>
</feature>
<proteinExistence type="inferred from homology"/>
<dbReference type="PANTHER" id="PTHR30218:SF0">
    <property type="entry name" value="POLYPHOSPHATE KINASE"/>
    <property type="match status" value="1"/>
</dbReference>
<evidence type="ECO:0000313" key="11">
    <source>
        <dbReference type="EMBL" id="SFV52876.1"/>
    </source>
</evidence>
<dbReference type="GO" id="GO:0005524">
    <property type="term" value="F:ATP binding"/>
    <property type="evidence" value="ECO:0007669"/>
    <property type="project" value="UniProtKB-KW"/>
</dbReference>
<dbReference type="InterPro" id="IPR025198">
    <property type="entry name" value="PPK_N_dom"/>
</dbReference>
<dbReference type="Pfam" id="PF17941">
    <property type="entry name" value="PP_kinase_C_1"/>
    <property type="match status" value="1"/>
</dbReference>
<dbReference type="AlphaFoldDB" id="A0A1W1BH69"/>
<dbReference type="SUPFAM" id="SSF140356">
    <property type="entry name" value="PPK N-terminal domain-like"/>
    <property type="match status" value="1"/>
</dbReference>
<dbReference type="SUPFAM" id="SSF56024">
    <property type="entry name" value="Phospholipase D/nuclease"/>
    <property type="match status" value="2"/>
</dbReference>
<evidence type="ECO:0000256" key="5">
    <source>
        <dbReference type="ARBA" id="ARBA00022777"/>
    </source>
</evidence>
<sequence length="695" mass="80462">MNIDLTSPDLYFNRELSWLKFNTRVLAQAKKKSLPPLERMKFLAIYGTNLDEFYMIRVAGLKALLKARVQETAIDKLTPTEQLKAIHKTIHKEQKTVESSFQNIMNELKEHDVYIKNYNELSKEHQEVIKTEFFEQIYPVIMPIAIDAMHPFPHLNNLSFALALKLEDSKGDIKHGLIRIPRVLPRFLQVDFCYVPIESVVDYFALELFQGLKKIASIPFRVTRNADLEIEEEEADDFIEIMEEGLRSRNRGVLIRLELMEGADESLLKFLTTHLKLDPLDIYYYNMPLNLGTLWNIVTEEKLAYLTLPNYSPKILPPFDEDNDIFTTIEKQDVLLYHPYESFDPVVNFIQEAAKDPNTLSMRMTLYRVGKNSPIVKALIKAAKADKQVTVLVELKARFDEETNLHWARKLEEAGAHVIYGIKGLKVHAKVAQVTKRKGKKLQGYVHLGTGNYNPSTSRIYTDMSYFTAKTEFNNDVTKFFHFITGFSDFSELKTLTLSPKHIKPKIIKMIEHEAHQKERGLIILKANSLVDPDVIQALYKASIKGCKIELIIRGICTLRPGIKGVSENISVYSIIGKYLEHPRIYYFKHDYNQCYISSADLMPRNLIRRIEILTPITEKALVEKIKQILSLQLQDNVLRWKLKSSGEYKQVKQNDDKVINNHEILEEYITKIHNQSKKETPAYVKKLAKRVLKD</sequence>
<accession>A0A1W1BH69</accession>
<evidence type="ECO:0000256" key="4">
    <source>
        <dbReference type="ARBA" id="ARBA00022741"/>
    </source>
</evidence>
<gene>
    <name evidence="11" type="ORF">MNB_SV-14-1216</name>
</gene>